<accession>A0A916W3Q7</accession>
<dbReference type="GO" id="GO:0071978">
    <property type="term" value="P:bacterial-type flagellum-dependent swarming motility"/>
    <property type="evidence" value="ECO:0007669"/>
    <property type="project" value="TreeGrafter"/>
</dbReference>
<comment type="caution">
    <text evidence="3">The sequence shown here is derived from an EMBL/GenBank/DDBJ whole genome shotgun (WGS) entry which is preliminary data.</text>
</comment>
<dbReference type="AlphaFoldDB" id="A0A916W3Q7"/>
<protein>
    <recommendedName>
        <fullName evidence="2">Flagellar motor switch protein FliN-like C-terminal domain-containing protein</fullName>
    </recommendedName>
</protein>
<evidence type="ECO:0000313" key="3">
    <source>
        <dbReference type="EMBL" id="GGA64909.1"/>
    </source>
</evidence>
<dbReference type="SUPFAM" id="SSF101801">
    <property type="entry name" value="Surface presentation of antigens (SPOA)"/>
    <property type="match status" value="1"/>
</dbReference>
<dbReference type="Gene3D" id="2.30.330.10">
    <property type="entry name" value="SpoA-like"/>
    <property type="match status" value="1"/>
</dbReference>
<dbReference type="InterPro" id="IPR001543">
    <property type="entry name" value="FliN-like_C"/>
</dbReference>
<dbReference type="Proteomes" id="UP000636264">
    <property type="component" value="Unassembled WGS sequence"/>
</dbReference>
<dbReference type="RefSeq" id="WP_188720742.1">
    <property type="nucleotide sequence ID" value="NZ_BMIF01000004.1"/>
</dbReference>
<organism evidence="3 4">
    <name type="scientific">Nitratireductor aestuarii</name>
    <dbReference type="NCBI Taxonomy" id="1735103"/>
    <lineage>
        <taxon>Bacteria</taxon>
        <taxon>Pseudomonadati</taxon>
        <taxon>Pseudomonadota</taxon>
        <taxon>Alphaproteobacteria</taxon>
        <taxon>Hyphomicrobiales</taxon>
        <taxon>Phyllobacteriaceae</taxon>
        <taxon>Nitratireductor</taxon>
    </lineage>
</organism>
<feature type="region of interest" description="Disordered" evidence="1">
    <location>
        <begin position="252"/>
        <end position="271"/>
    </location>
</feature>
<feature type="domain" description="Flagellar motor switch protein FliN-like C-terminal" evidence="2">
    <location>
        <begin position="282"/>
        <end position="350"/>
    </location>
</feature>
<dbReference type="PANTHER" id="PTHR30034">
    <property type="entry name" value="FLAGELLAR MOTOR SWITCH PROTEIN FLIM"/>
    <property type="match status" value="1"/>
</dbReference>
<gene>
    <name evidence="3" type="ORF">GCM10011385_18370</name>
</gene>
<keyword evidence="4" id="KW-1185">Reference proteome</keyword>
<dbReference type="EMBL" id="BMIF01000004">
    <property type="protein sequence ID" value="GGA64909.1"/>
    <property type="molecule type" value="Genomic_DNA"/>
</dbReference>
<dbReference type="Pfam" id="PF01052">
    <property type="entry name" value="FliMN_C"/>
    <property type="match status" value="1"/>
</dbReference>
<proteinExistence type="predicted"/>
<evidence type="ECO:0000256" key="1">
    <source>
        <dbReference type="SAM" id="MobiDB-lite"/>
    </source>
</evidence>
<dbReference type="PANTHER" id="PTHR30034:SF6">
    <property type="entry name" value="YOP PROTEINS TRANSLOCATION PROTEIN Q"/>
    <property type="match status" value="1"/>
</dbReference>
<sequence>MNSIWMPPLVSIAGGDVETWNRLLSFSGEPIALENSDAKLTFAPTAPPHSKALVAEVELRGASAPRLVNFVAFPFEEVCEAELDAADLAMLPTALCEAIHEGMLSLVAELLSMDEPQQWHLARTSRLHEIVSKPIDLQWFEALISQENVELRFNIGAGIRDWLRLAEGVPSGTNPVRRLLSQGISAPADFTIGTITVTHRELVTLVAGSIVVMARRAPETCLVRVGETLNTFVYTDDGWCCTGLEFVPGSELGGARRPSESDDDMADKTMGAQREPLPQGLRIVLVFEIGRRSIPLSELSTWREGALVELDPPALEAGMEVTIRANGDAIGTGDLVMIDDRLAVRITRLVL</sequence>
<evidence type="ECO:0000313" key="4">
    <source>
        <dbReference type="Proteomes" id="UP000636264"/>
    </source>
</evidence>
<reference evidence="3" key="2">
    <citation type="submission" date="2020-09" db="EMBL/GenBank/DDBJ databases">
        <authorList>
            <person name="Sun Q."/>
            <person name="Zhou Y."/>
        </authorList>
    </citation>
    <scope>NUCLEOTIDE SEQUENCE</scope>
    <source>
        <strain evidence="3">CGMCC 1.15320</strain>
    </source>
</reference>
<dbReference type="GO" id="GO:0050918">
    <property type="term" value="P:positive chemotaxis"/>
    <property type="evidence" value="ECO:0007669"/>
    <property type="project" value="TreeGrafter"/>
</dbReference>
<reference evidence="3" key="1">
    <citation type="journal article" date="2014" name="Int. J. Syst. Evol. Microbiol.">
        <title>Complete genome sequence of Corynebacterium casei LMG S-19264T (=DSM 44701T), isolated from a smear-ripened cheese.</title>
        <authorList>
            <consortium name="US DOE Joint Genome Institute (JGI-PGF)"/>
            <person name="Walter F."/>
            <person name="Albersmeier A."/>
            <person name="Kalinowski J."/>
            <person name="Ruckert C."/>
        </authorList>
    </citation>
    <scope>NUCLEOTIDE SEQUENCE</scope>
    <source>
        <strain evidence="3">CGMCC 1.15320</strain>
    </source>
</reference>
<evidence type="ECO:0000259" key="2">
    <source>
        <dbReference type="Pfam" id="PF01052"/>
    </source>
</evidence>
<name>A0A916W3Q7_9HYPH</name>
<dbReference type="InterPro" id="IPR036429">
    <property type="entry name" value="SpoA-like_sf"/>
</dbReference>